<proteinExistence type="predicted"/>
<protein>
    <submittedName>
        <fullName evidence="1">Uncharacterized protein</fullName>
    </submittedName>
</protein>
<keyword evidence="2" id="KW-1185">Reference proteome</keyword>
<dbReference type="AlphaFoldDB" id="A0AAN9M6W6"/>
<name>A0AAN9M6W6_PHACN</name>
<dbReference type="Proteomes" id="UP001374584">
    <property type="component" value="Unassembled WGS sequence"/>
</dbReference>
<reference evidence="1 2" key="1">
    <citation type="submission" date="2024-01" db="EMBL/GenBank/DDBJ databases">
        <title>The genomes of 5 underutilized Papilionoideae crops provide insights into root nodulation and disease resistanc.</title>
        <authorList>
            <person name="Jiang F."/>
        </authorList>
    </citation>
    <scope>NUCLEOTIDE SEQUENCE [LARGE SCALE GENOMIC DNA]</scope>
    <source>
        <strain evidence="1">JINMINGXINNONG_FW02</strain>
        <tissue evidence="1">Leaves</tissue>
    </source>
</reference>
<accession>A0AAN9M6W6</accession>
<comment type="caution">
    <text evidence="1">The sequence shown here is derived from an EMBL/GenBank/DDBJ whole genome shotgun (WGS) entry which is preliminary data.</text>
</comment>
<organism evidence="1 2">
    <name type="scientific">Phaseolus coccineus</name>
    <name type="common">Scarlet runner bean</name>
    <name type="synonym">Phaseolus multiflorus</name>
    <dbReference type="NCBI Taxonomy" id="3886"/>
    <lineage>
        <taxon>Eukaryota</taxon>
        <taxon>Viridiplantae</taxon>
        <taxon>Streptophyta</taxon>
        <taxon>Embryophyta</taxon>
        <taxon>Tracheophyta</taxon>
        <taxon>Spermatophyta</taxon>
        <taxon>Magnoliopsida</taxon>
        <taxon>eudicotyledons</taxon>
        <taxon>Gunneridae</taxon>
        <taxon>Pentapetalae</taxon>
        <taxon>rosids</taxon>
        <taxon>fabids</taxon>
        <taxon>Fabales</taxon>
        <taxon>Fabaceae</taxon>
        <taxon>Papilionoideae</taxon>
        <taxon>50 kb inversion clade</taxon>
        <taxon>NPAAA clade</taxon>
        <taxon>indigoferoid/millettioid clade</taxon>
        <taxon>Phaseoleae</taxon>
        <taxon>Phaseolus</taxon>
    </lineage>
</organism>
<evidence type="ECO:0000313" key="2">
    <source>
        <dbReference type="Proteomes" id="UP001374584"/>
    </source>
</evidence>
<gene>
    <name evidence="1" type="ORF">VNO80_20890</name>
</gene>
<evidence type="ECO:0000313" key="1">
    <source>
        <dbReference type="EMBL" id="KAK7346372.1"/>
    </source>
</evidence>
<sequence length="93" mass="10479">MSMAMKAVNRNFCKDGSRKHSDVRSLKESGITCMNITANLQKWVDLAPLFSSLLFLIALKQSCATSSFSMFFQCCLTQPYYRIRALRLKSSAA</sequence>
<dbReference type="EMBL" id="JAYMYR010000008">
    <property type="protein sequence ID" value="KAK7346372.1"/>
    <property type="molecule type" value="Genomic_DNA"/>
</dbReference>